<feature type="chain" id="PRO_5043447932" description="C1q domain-containing protein" evidence="1">
    <location>
        <begin position="18"/>
        <end position="220"/>
    </location>
</feature>
<dbReference type="EMBL" id="CP155618">
    <property type="protein sequence ID" value="XBL13320.1"/>
    <property type="molecule type" value="Genomic_DNA"/>
</dbReference>
<keyword evidence="1" id="KW-0732">Signal</keyword>
<reference evidence="2" key="1">
    <citation type="submission" date="2024-04" db="EMBL/GenBank/DDBJ databases">
        <title>Mariniflexile litorale, isolated from the shallow sediments of the Sea of Japan.</title>
        <authorList>
            <person name="Romanenko L."/>
            <person name="Isaeva M."/>
        </authorList>
    </citation>
    <scope>NUCLEOTIDE SEQUENCE [LARGE SCALE GENOMIC DNA]</scope>
    <source>
        <strain evidence="2">KMM 9835</strain>
    </source>
</reference>
<keyword evidence="3" id="KW-1185">Reference proteome</keyword>
<dbReference type="Proteomes" id="UP001224325">
    <property type="component" value="Chromosome"/>
</dbReference>
<organism evidence="2 3">
    <name type="scientific">Mariniflexile litorale</name>
    <dbReference type="NCBI Taxonomy" id="3045158"/>
    <lineage>
        <taxon>Bacteria</taxon>
        <taxon>Pseudomonadati</taxon>
        <taxon>Bacteroidota</taxon>
        <taxon>Flavobacteriia</taxon>
        <taxon>Flavobacteriales</taxon>
        <taxon>Flavobacteriaceae</taxon>
        <taxon>Mariniflexile</taxon>
    </lineage>
</organism>
<dbReference type="SUPFAM" id="SSF49842">
    <property type="entry name" value="TNF-like"/>
    <property type="match status" value="1"/>
</dbReference>
<dbReference type="KEGG" id="mlil:QLS71_013425"/>
<sequence length="220" mass="23711">MMNKVIFLLFFTPTLGAQVGIETTNPTATLDVNGTLRIRSTINETDLDVINDSILVISKSGNVNRAKGEDIINATLPTMVRASFSTSGDILHTLIGDESVIEFDTEQIDYNSEFDPSTYTFTAKQEGIYNISAQIKINAAITASTNFGLGIYKNNVLVAEQSFLSVVVGAVDVSSPIRYVSATLDLAVSDTITFKVTSGLVSVNILGISSDSYCAIYQIR</sequence>
<protein>
    <recommendedName>
        <fullName evidence="4">C1q domain-containing protein</fullName>
    </recommendedName>
</protein>
<feature type="signal peptide" evidence="1">
    <location>
        <begin position="1"/>
        <end position="17"/>
    </location>
</feature>
<name>A0AAU7ECE4_9FLAO</name>
<dbReference type="AlphaFoldDB" id="A0AAU7ECE4"/>
<proteinExistence type="predicted"/>
<dbReference type="RefSeq" id="WP_308992578.1">
    <property type="nucleotide sequence ID" value="NZ_CP155618.1"/>
</dbReference>
<evidence type="ECO:0000256" key="1">
    <source>
        <dbReference type="SAM" id="SignalP"/>
    </source>
</evidence>
<gene>
    <name evidence="2" type="ORF">QLS71_013425</name>
</gene>
<dbReference type="Gene3D" id="2.60.120.40">
    <property type="match status" value="1"/>
</dbReference>
<evidence type="ECO:0000313" key="2">
    <source>
        <dbReference type="EMBL" id="XBL13320.1"/>
    </source>
</evidence>
<dbReference type="InterPro" id="IPR008983">
    <property type="entry name" value="Tumour_necrosis_fac-like_dom"/>
</dbReference>
<evidence type="ECO:0008006" key="4">
    <source>
        <dbReference type="Google" id="ProtNLM"/>
    </source>
</evidence>
<evidence type="ECO:0000313" key="3">
    <source>
        <dbReference type="Proteomes" id="UP001224325"/>
    </source>
</evidence>
<accession>A0AAU7ECE4</accession>